<dbReference type="AlphaFoldDB" id="A0A4Y9F2R6"/>
<dbReference type="PANTHER" id="PTHR48100:SF59">
    <property type="entry name" value="ADENOSYLCOBALAMIN_ALPHA-RIBAZOLE PHOSPHATASE"/>
    <property type="match status" value="1"/>
</dbReference>
<accession>A0A4Y9F2R6</accession>
<evidence type="ECO:0000256" key="1">
    <source>
        <dbReference type="PIRSR" id="PIRSR613078-1"/>
    </source>
</evidence>
<dbReference type="CDD" id="cd07067">
    <property type="entry name" value="HP_PGM_like"/>
    <property type="match status" value="2"/>
</dbReference>
<name>A0A4Y9F2R6_9MICC</name>
<feature type="active site" description="Proton donor/acceptor" evidence="1">
    <location>
        <position position="267"/>
    </location>
</feature>
<dbReference type="Gene3D" id="3.40.50.1240">
    <property type="entry name" value="Phosphoglycerate mutase-like"/>
    <property type="match status" value="2"/>
</dbReference>
<evidence type="ECO:0000256" key="2">
    <source>
        <dbReference type="PIRSR" id="PIRSR613078-2"/>
    </source>
</evidence>
<dbReference type="EMBL" id="SPQC01000035">
    <property type="protein sequence ID" value="TFU21313.1"/>
    <property type="molecule type" value="Genomic_DNA"/>
</dbReference>
<feature type="active site" description="Tele-phosphohistidine intermediate" evidence="1">
    <location>
        <position position="191"/>
    </location>
</feature>
<comment type="caution">
    <text evidence="3">The sequence shown here is derived from an EMBL/GenBank/DDBJ whole genome shotgun (WGS) entry which is preliminary data.</text>
</comment>
<dbReference type="SMART" id="SM00855">
    <property type="entry name" value="PGAM"/>
    <property type="match status" value="2"/>
</dbReference>
<dbReference type="RefSeq" id="WP_135013278.1">
    <property type="nucleotide sequence ID" value="NZ_JADGLK010000035.1"/>
</dbReference>
<dbReference type="InterPro" id="IPR050275">
    <property type="entry name" value="PGM_Phosphatase"/>
</dbReference>
<dbReference type="Pfam" id="PF00300">
    <property type="entry name" value="His_Phos_1"/>
    <property type="match status" value="2"/>
</dbReference>
<dbReference type="InterPro" id="IPR013078">
    <property type="entry name" value="His_Pase_superF_clade-1"/>
</dbReference>
<dbReference type="InterPro" id="IPR001345">
    <property type="entry name" value="PG/BPGM_mutase_AS"/>
</dbReference>
<proteinExistence type="predicted"/>
<reference evidence="3 4" key="1">
    <citation type="submission" date="2019-03" db="EMBL/GenBank/DDBJ databases">
        <title>Diversity of the mouse oral microbiome.</title>
        <authorList>
            <person name="Joseph S."/>
            <person name="Aduse-Opoku J."/>
            <person name="Curtis M."/>
            <person name="Wade W."/>
            <person name="Hashim A."/>
        </authorList>
    </citation>
    <scope>NUCLEOTIDE SEQUENCE [LARGE SCALE GENOMIC DNA]</scope>
    <source>
        <strain evidence="4">irhom_31</strain>
    </source>
</reference>
<dbReference type="OrthoDB" id="4697614at2"/>
<feature type="binding site" evidence="2">
    <location>
        <begin position="190"/>
        <end position="197"/>
    </location>
    <ligand>
        <name>substrate</name>
    </ligand>
</feature>
<dbReference type="InterPro" id="IPR029033">
    <property type="entry name" value="His_PPase_superfam"/>
</dbReference>
<dbReference type="Proteomes" id="UP000297951">
    <property type="component" value="Unassembled WGS sequence"/>
</dbReference>
<sequence>MPSVLIRHGQTDWNLVHRLQGSSDIPLNDTGRAQALAAAHNVLEYAKTQEDAHPGFTWHGVVTSPLSRAAETGAIIADELGLPVLGSYPGLAERSFKDLEGVQNNPALWETVENETADIEPLADFLARVEDALDQVEADYPGKNLIIVVHGMLISRLQTARTGQKVLVPHNGEVVPLAPARRASSIMLIRHGQTDWNKAHLMQGSSDIPLNETGRAQAHETAASLKARGFEFDVVVSSPLSRAHETAEIIGATFDLTVDRTYDDLVERGYGEAEGLDISAEARKEPDAYYSGVESERSVYLRGIKVLRQIARDYPGQRVIAVSHGSLIRRALSATHGREFGTIANAEPFEVDLPGLAHWLEVKEPLLVGKP</sequence>
<organism evidence="3 4">
    <name type="scientific">Rothia nasimurium</name>
    <dbReference type="NCBI Taxonomy" id="85336"/>
    <lineage>
        <taxon>Bacteria</taxon>
        <taxon>Bacillati</taxon>
        <taxon>Actinomycetota</taxon>
        <taxon>Actinomycetes</taxon>
        <taxon>Micrococcales</taxon>
        <taxon>Micrococcaceae</taxon>
        <taxon>Rothia</taxon>
    </lineage>
</organism>
<dbReference type="GO" id="GO:0005737">
    <property type="term" value="C:cytoplasm"/>
    <property type="evidence" value="ECO:0007669"/>
    <property type="project" value="TreeGrafter"/>
</dbReference>
<feature type="binding site" evidence="2">
    <location>
        <begin position="267"/>
        <end position="270"/>
    </location>
    <ligand>
        <name>substrate</name>
    </ligand>
</feature>
<protein>
    <submittedName>
        <fullName evidence="3">Histidine phosphatase family protein</fullName>
    </submittedName>
</protein>
<dbReference type="PANTHER" id="PTHR48100">
    <property type="entry name" value="BROAD-SPECIFICITY PHOSPHATASE YOR283W-RELATED"/>
    <property type="match status" value="1"/>
</dbReference>
<evidence type="ECO:0000313" key="3">
    <source>
        <dbReference type="EMBL" id="TFU21313.1"/>
    </source>
</evidence>
<feature type="binding site" evidence="2">
    <location>
        <position position="242"/>
    </location>
    <ligand>
        <name>substrate</name>
    </ligand>
</feature>
<gene>
    <name evidence="3" type="ORF">E4U03_09375</name>
</gene>
<dbReference type="PROSITE" id="PS00175">
    <property type="entry name" value="PG_MUTASE"/>
    <property type="match status" value="2"/>
</dbReference>
<dbReference type="SUPFAM" id="SSF53254">
    <property type="entry name" value="Phosphoglycerate mutase-like"/>
    <property type="match status" value="2"/>
</dbReference>
<dbReference type="GO" id="GO:0016791">
    <property type="term" value="F:phosphatase activity"/>
    <property type="evidence" value="ECO:0007669"/>
    <property type="project" value="TreeGrafter"/>
</dbReference>
<evidence type="ECO:0000313" key="4">
    <source>
        <dbReference type="Proteomes" id="UP000297951"/>
    </source>
</evidence>